<accession>A0A0M0L8Q1</accession>
<dbReference type="PATRIC" id="fig|284581.3.peg.3645"/>
<dbReference type="InterPro" id="IPR036390">
    <property type="entry name" value="WH_DNA-bd_sf"/>
</dbReference>
<keyword evidence="6" id="KW-1185">Reference proteome</keyword>
<dbReference type="SMART" id="SM00345">
    <property type="entry name" value="HTH_GNTR"/>
    <property type="match status" value="1"/>
</dbReference>
<keyword evidence="3" id="KW-0804">Transcription</keyword>
<dbReference type="PANTHER" id="PTHR43537:SF54">
    <property type="entry name" value="TRANSCRIPTIONAL REGULATOR, GNTR FAMILY"/>
    <property type="match status" value="1"/>
</dbReference>
<dbReference type="GO" id="GO:0003700">
    <property type="term" value="F:DNA-binding transcription factor activity"/>
    <property type="evidence" value="ECO:0007669"/>
    <property type="project" value="InterPro"/>
</dbReference>
<dbReference type="STRING" id="284581.AMD01_07965"/>
<keyword evidence="1" id="KW-0805">Transcription regulation</keyword>
<evidence type="ECO:0000259" key="4">
    <source>
        <dbReference type="PROSITE" id="PS50949"/>
    </source>
</evidence>
<name>A0A0M0L8Q1_9BACI</name>
<sequence length="202" mass="23506">MEILTEIRHMIERDKLQTGDKIPSERELSEKMSVGRSSVREALRALELIGIIETRRGEGTFIKEIGEHQFIDILATFLLQDSKAKQDLIETKYWIEEIGLKTFFDRFTASDIQTFAQKMQAEGLQYSEAFDRIFQRVENRLLYRIWRVVEGYFRAFNEPASSEGNQLNIQGILRALATSSEDDVLQIHKNVYNDLINVEIVE</sequence>
<dbReference type="InterPro" id="IPR036388">
    <property type="entry name" value="WH-like_DNA-bd_sf"/>
</dbReference>
<evidence type="ECO:0000256" key="3">
    <source>
        <dbReference type="ARBA" id="ARBA00023163"/>
    </source>
</evidence>
<proteinExistence type="predicted"/>
<dbReference type="EMBL" id="LILC01000011">
    <property type="protein sequence ID" value="KOO47038.1"/>
    <property type="molecule type" value="Genomic_DNA"/>
</dbReference>
<keyword evidence="2" id="KW-0238">DNA-binding</keyword>
<dbReference type="AlphaFoldDB" id="A0A0M0L8Q1"/>
<dbReference type="PANTHER" id="PTHR43537">
    <property type="entry name" value="TRANSCRIPTIONAL REGULATOR, GNTR FAMILY"/>
    <property type="match status" value="1"/>
</dbReference>
<protein>
    <recommendedName>
        <fullName evidence="4">HTH gntR-type domain-containing protein</fullName>
    </recommendedName>
</protein>
<evidence type="ECO:0000256" key="2">
    <source>
        <dbReference type="ARBA" id="ARBA00023125"/>
    </source>
</evidence>
<gene>
    <name evidence="5" type="ORF">AMD01_07965</name>
</gene>
<dbReference type="Pfam" id="PF00392">
    <property type="entry name" value="GntR"/>
    <property type="match status" value="1"/>
</dbReference>
<dbReference type="CDD" id="cd07377">
    <property type="entry name" value="WHTH_GntR"/>
    <property type="match status" value="1"/>
</dbReference>
<reference evidence="6" key="1">
    <citation type="submission" date="2015-08" db="EMBL/GenBank/DDBJ databases">
        <title>Fjat-14210 dsm16467.</title>
        <authorList>
            <person name="Liu B."/>
            <person name="Wang J."/>
            <person name="Zhu Y."/>
            <person name="Liu G."/>
            <person name="Chen Q."/>
            <person name="Chen Z."/>
            <person name="Lan J."/>
            <person name="Che J."/>
            <person name="Ge C."/>
            <person name="Shi H."/>
            <person name="Pan Z."/>
            <person name="Liu X."/>
        </authorList>
    </citation>
    <scope>NUCLEOTIDE SEQUENCE [LARGE SCALE GENOMIC DNA]</scope>
    <source>
        <strain evidence="6">DSM 16467</strain>
    </source>
</reference>
<organism evidence="5 6">
    <name type="scientific">Priestia koreensis</name>
    <dbReference type="NCBI Taxonomy" id="284581"/>
    <lineage>
        <taxon>Bacteria</taxon>
        <taxon>Bacillati</taxon>
        <taxon>Bacillota</taxon>
        <taxon>Bacilli</taxon>
        <taxon>Bacillales</taxon>
        <taxon>Bacillaceae</taxon>
        <taxon>Priestia</taxon>
    </lineage>
</organism>
<dbReference type="SUPFAM" id="SSF46785">
    <property type="entry name" value="Winged helix' DNA-binding domain"/>
    <property type="match status" value="1"/>
</dbReference>
<dbReference type="GO" id="GO:0003677">
    <property type="term" value="F:DNA binding"/>
    <property type="evidence" value="ECO:0007669"/>
    <property type="project" value="UniProtKB-KW"/>
</dbReference>
<dbReference type="InterPro" id="IPR000524">
    <property type="entry name" value="Tscrpt_reg_HTH_GntR"/>
</dbReference>
<evidence type="ECO:0000313" key="6">
    <source>
        <dbReference type="Proteomes" id="UP000037558"/>
    </source>
</evidence>
<feature type="domain" description="HTH gntR-type" evidence="4">
    <location>
        <begin position="1"/>
        <end position="65"/>
    </location>
</feature>
<dbReference type="PRINTS" id="PR00035">
    <property type="entry name" value="HTHGNTR"/>
</dbReference>
<dbReference type="PROSITE" id="PS50949">
    <property type="entry name" value="HTH_GNTR"/>
    <property type="match status" value="1"/>
</dbReference>
<dbReference type="Gene3D" id="1.10.10.10">
    <property type="entry name" value="Winged helix-like DNA-binding domain superfamily/Winged helix DNA-binding domain"/>
    <property type="match status" value="1"/>
</dbReference>
<dbReference type="RefSeq" id="WP_053401052.1">
    <property type="nucleotide sequence ID" value="NZ_LILC01000011.1"/>
</dbReference>
<evidence type="ECO:0000313" key="5">
    <source>
        <dbReference type="EMBL" id="KOO47038.1"/>
    </source>
</evidence>
<evidence type="ECO:0000256" key="1">
    <source>
        <dbReference type="ARBA" id="ARBA00023015"/>
    </source>
</evidence>
<dbReference type="Proteomes" id="UP000037558">
    <property type="component" value="Unassembled WGS sequence"/>
</dbReference>
<comment type="caution">
    <text evidence="5">The sequence shown here is derived from an EMBL/GenBank/DDBJ whole genome shotgun (WGS) entry which is preliminary data.</text>
</comment>